<dbReference type="GO" id="GO:0008270">
    <property type="term" value="F:zinc ion binding"/>
    <property type="evidence" value="ECO:0007669"/>
    <property type="project" value="UniProtKB-KW"/>
</dbReference>
<accession>A0AAV0WJG6</accession>
<name>A0AAV0WJG6_9HEMI</name>
<proteinExistence type="predicted"/>
<dbReference type="PANTHER" id="PTHR24394:SF29">
    <property type="entry name" value="MYONEURIN"/>
    <property type="match status" value="1"/>
</dbReference>
<keyword evidence="5" id="KW-0862">Zinc</keyword>
<dbReference type="Gene3D" id="3.30.160.60">
    <property type="entry name" value="Classic Zinc Finger"/>
    <property type="match status" value="2"/>
</dbReference>
<evidence type="ECO:0000259" key="8">
    <source>
        <dbReference type="PROSITE" id="PS50157"/>
    </source>
</evidence>
<evidence type="ECO:0000256" key="1">
    <source>
        <dbReference type="ARBA" id="ARBA00004123"/>
    </source>
</evidence>
<comment type="caution">
    <text evidence="9">The sequence shown here is derived from an EMBL/GenBank/DDBJ whole genome shotgun (WGS) entry which is preliminary data.</text>
</comment>
<evidence type="ECO:0000256" key="3">
    <source>
        <dbReference type="ARBA" id="ARBA00022737"/>
    </source>
</evidence>
<dbReference type="GO" id="GO:0000981">
    <property type="term" value="F:DNA-binding transcription factor activity, RNA polymerase II-specific"/>
    <property type="evidence" value="ECO:0007669"/>
    <property type="project" value="TreeGrafter"/>
</dbReference>
<keyword evidence="6" id="KW-0539">Nucleus</keyword>
<protein>
    <recommendedName>
        <fullName evidence="8">C2H2-type domain-containing protein</fullName>
    </recommendedName>
</protein>
<dbReference type="Pfam" id="PF00096">
    <property type="entry name" value="zf-C2H2"/>
    <property type="match status" value="1"/>
</dbReference>
<evidence type="ECO:0000256" key="2">
    <source>
        <dbReference type="ARBA" id="ARBA00022723"/>
    </source>
</evidence>
<organism evidence="9 10">
    <name type="scientific">Macrosiphum euphorbiae</name>
    <name type="common">potato aphid</name>
    <dbReference type="NCBI Taxonomy" id="13131"/>
    <lineage>
        <taxon>Eukaryota</taxon>
        <taxon>Metazoa</taxon>
        <taxon>Ecdysozoa</taxon>
        <taxon>Arthropoda</taxon>
        <taxon>Hexapoda</taxon>
        <taxon>Insecta</taxon>
        <taxon>Pterygota</taxon>
        <taxon>Neoptera</taxon>
        <taxon>Paraneoptera</taxon>
        <taxon>Hemiptera</taxon>
        <taxon>Sternorrhyncha</taxon>
        <taxon>Aphidomorpha</taxon>
        <taxon>Aphidoidea</taxon>
        <taxon>Aphididae</taxon>
        <taxon>Macrosiphini</taxon>
        <taxon>Macrosiphum</taxon>
    </lineage>
</organism>
<evidence type="ECO:0000313" key="10">
    <source>
        <dbReference type="Proteomes" id="UP001160148"/>
    </source>
</evidence>
<evidence type="ECO:0000256" key="6">
    <source>
        <dbReference type="ARBA" id="ARBA00023242"/>
    </source>
</evidence>
<dbReference type="Proteomes" id="UP001160148">
    <property type="component" value="Unassembled WGS sequence"/>
</dbReference>
<comment type="subcellular location">
    <subcellularLocation>
        <location evidence="1">Nucleus</location>
    </subcellularLocation>
</comment>
<dbReference type="GO" id="GO:0005634">
    <property type="term" value="C:nucleus"/>
    <property type="evidence" value="ECO:0007669"/>
    <property type="project" value="UniProtKB-SubCell"/>
</dbReference>
<dbReference type="SUPFAM" id="SSF57667">
    <property type="entry name" value="beta-beta-alpha zinc fingers"/>
    <property type="match status" value="2"/>
</dbReference>
<evidence type="ECO:0000256" key="4">
    <source>
        <dbReference type="ARBA" id="ARBA00022771"/>
    </source>
</evidence>
<gene>
    <name evidence="9" type="ORF">MEUPH1_LOCUS11502</name>
</gene>
<reference evidence="9 10" key="1">
    <citation type="submission" date="2023-01" db="EMBL/GenBank/DDBJ databases">
        <authorList>
            <person name="Whitehead M."/>
        </authorList>
    </citation>
    <scope>NUCLEOTIDE SEQUENCE [LARGE SCALE GENOMIC DNA]</scope>
</reference>
<sequence>MENQTCHTVKNNHFFVVSENDEKVIKLETDMWKSRIEITKDYDNQSNMELPLEYQDVEDNIYLNHENRSDKIFHCNICEKSFELNHLLKNHLAEHKRQINCKTNKCTFCEKKFKLKIGLNKHIQKHHNSVNGDHFQQQINIQQSSVLRQQSVVPTASQISMANNFNFPNIKQEKNLCTNVKERNSSDLVDSANSNESTLTNKPHDLMAEQNPINIANNNILSTVRETPYFCIRKLHNIKNRFCNDDYDQTSQNNDIFICKICKTYLSINIHVFALHMSDHRECNMHECIVCDKTFKSVVLWTNHMIYHEQEISNQVDSVNSNESTLANKETPYFCMKKLNNITNGFRSDDYDQTSQNNAIFLCKICENYLSTNIHAFALHMSDHRECNMHECIVCDKTFTSVVLWTNHMIYHEQEID</sequence>
<feature type="domain" description="C2H2-type" evidence="8">
    <location>
        <begin position="73"/>
        <end position="100"/>
    </location>
</feature>
<evidence type="ECO:0000256" key="5">
    <source>
        <dbReference type="ARBA" id="ARBA00022833"/>
    </source>
</evidence>
<dbReference type="PROSITE" id="PS50157">
    <property type="entry name" value="ZINC_FINGER_C2H2_2"/>
    <property type="match status" value="2"/>
</dbReference>
<dbReference type="PROSITE" id="PS00028">
    <property type="entry name" value="ZINC_FINGER_C2H2_1"/>
    <property type="match status" value="4"/>
</dbReference>
<evidence type="ECO:0000256" key="7">
    <source>
        <dbReference type="PROSITE-ProRule" id="PRU00042"/>
    </source>
</evidence>
<dbReference type="SMART" id="SM00355">
    <property type="entry name" value="ZnF_C2H2"/>
    <property type="match status" value="6"/>
</dbReference>
<keyword evidence="4 7" id="KW-0863">Zinc-finger</keyword>
<evidence type="ECO:0000313" key="9">
    <source>
        <dbReference type="EMBL" id="CAI6355676.1"/>
    </source>
</evidence>
<dbReference type="InterPro" id="IPR013087">
    <property type="entry name" value="Znf_C2H2_type"/>
</dbReference>
<keyword evidence="10" id="KW-1185">Reference proteome</keyword>
<keyword evidence="3" id="KW-0677">Repeat</keyword>
<dbReference type="EMBL" id="CARXXK010000002">
    <property type="protein sequence ID" value="CAI6355676.1"/>
    <property type="molecule type" value="Genomic_DNA"/>
</dbReference>
<dbReference type="AlphaFoldDB" id="A0AAV0WJG6"/>
<feature type="domain" description="C2H2-type" evidence="8">
    <location>
        <begin position="104"/>
        <end position="131"/>
    </location>
</feature>
<keyword evidence="2" id="KW-0479">Metal-binding</keyword>
<dbReference type="Pfam" id="PF13912">
    <property type="entry name" value="zf-C2H2_6"/>
    <property type="match status" value="2"/>
</dbReference>
<dbReference type="InterPro" id="IPR036236">
    <property type="entry name" value="Znf_C2H2_sf"/>
</dbReference>
<dbReference type="PANTHER" id="PTHR24394">
    <property type="entry name" value="ZINC FINGER PROTEIN"/>
    <property type="match status" value="1"/>
</dbReference>